<sequence length="53" mass="6148">MAQQYEHFERKTGATLYLPYFEDELPLLAKIFRLVKSMGPKLAFDALRKMAGL</sequence>
<accession>A0A0C2I2D2</accession>
<comment type="caution">
    <text evidence="1">The sequence shown here is derived from an EMBL/GenBank/DDBJ whole genome shotgun (WGS) entry which is preliminary data.</text>
</comment>
<protein>
    <submittedName>
        <fullName evidence="1">Uncharacterized protein</fullName>
    </submittedName>
</protein>
<dbReference type="EMBL" id="JXDG01000037">
    <property type="protein sequence ID" value="KIH83421.1"/>
    <property type="molecule type" value="Genomic_DNA"/>
</dbReference>
<organism evidence="1 2">
    <name type="scientific">Pseudomonas batumici</name>
    <dbReference type="NCBI Taxonomy" id="226910"/>
    <lineage>
        <taxon>Bacteria</taxon>
        <taxon>Pseudomonadati</taxon>
        <taxon>Pseudomonadota</taxon>
        <taxon>Gammaproteobacteria</taxon>
        <taxon>Pseudomonadales</taxon>
        <taxon>Pseudomonadaceae</taxon>
        <taxon>Pseudomonas</taxon>
    </lineage>
</organism>
<name>A0A0C2I2D2_9PSED</name>
<dbReference type="PATRIC" id="fig|226910.6.peg.2907"/>
<reference evidence="1 2" key="1">
    <citation type="submission" date="2015-01" db="EMBL/GenBank/DDBJ databases">
        <title>Complete genome of Pseudomonas batumici UCM B-321 producer of the batumin antibiotic with strong antistaphilococcal and potential anticancer activity.</title>
        <authorList>
            <person name="Klochko V.V."/>
            <person name="Zelena L.B."/>
            <person name="Elena K.A."/>
            <person name="Reva O.N."/>
        </authorList>
    </citation>
    <scope>NUCLEOTIDE SEQUENCE [LARGE SCALE GENOMIC DNA]</scope>
    <source>
        <strain evidence="1 2">UCM B-321</strain>
    </source>
</reference>
<dbReference type="Proteomes" id="UP000031535">
    <property type="component" value="Unassembled WGS sequence"/>
</dbReference>
<evidence type="ECO:0000313" key="2">
    <source>
        <dbReference type="Proteomes" id="UP000031535"/>
    </source>
</evidence>
<keyword evidence="2" id="KW-1185">Reference proteome</keyword>
<gene>
    <name evidence="1" type="ORF">UCMB321_2917</name>
</gene>
<proteinExistence type="predicted"/>
<evidence type="ECO:0000313" key="1">
    <source>
        <dbReference type="EMBL" id="KIH83421.1"/>
    </source>
</evidence>
<dbReference type="AlphaFoldDB" id="A0A0C2I2D2"/>